<dbReference type="EMBL" id="LSRX01001427">
    <property type="protein sequence ID" value="OLP79999.1"/>
    <property type="molecule type" value="Genomic_DNA"/>
</dbReference>
<protein>
    <submittedName>
        <fullName evidence="2">Uncharacterized protein</fullName>
    </submittedName>
</protein>
<evidence type="ECO:0000256" key="1">
    <source>
        <dbReference type="SAM" id="MobiDB-lite"/>
    </source>
</evidence>
<reference evidence="2 3" key="1">
    <citation type="submission" date="2016-02" db="EMBL/GenBank/DDBJ databases">
        <title>Genome analysis of coral dinoflagellate symbionts highlights evolutionary adaptations to a symbiotic lifestyle.</title>
        <authorList>
            <person name="Aranda M."/>
            <person name="Li Y."/>
            <person name="Liew Y.J."/>
            <person name="Baumgarten S."/>
            <person name="Simakov O."/>
            <person name="Wilson M."/>
            <person name="Piel J."/>
            <person name="Ashoor H."/>
            <person name="Bougouffa S."/>
            <person name="Bajic V.B."/>
            <person name="Ryu T."/>
            <person name="Ravasi T."/>
            <person name="Bayer T."/>
            <person name="Micklem G."/>
            <person name="Kim H."/>
            <person name="Bhak J."/>
            <person name="Lajeunesse T.C."/>
            <person name="Voolstra C.R."/>
        </authorList>
    </citation>
    <scope>NUCLEOTIDE SEQUENCE [LARGE SCALE GENOMIC DNA]</scope>
    <source>
        <strain evidence="2 3">CCMP2467</strain>
    </source>
</reference>
<sequence length="320" mass="34793">MTATGRPLSVTIQVSQRSFGLRDFKRAWCPQRRPAEAPPSPALGSLGSEGSLGSDGSEVRKAQGPGIPFSALCAFAVFSGTETSETDSGSLLSTFLASRFCLAMHAAAPCVDPATLLPRAGVRAFAVLWMLALPPPLSQTPVPAHISCPTHSALRTPPADCRASPVLIQSQHELLEEGPNLCILSAGGKQTFLEKLSREAALFVLVKLEGCLPCVEEEEQEEMVRLEEALSPFFFEDEVKELLAGQDEEEGDFFNFLKNKRRLTKRCLTVAFEVFLTSFQFLSVDADRWTSMDIDGSQWMGIDGDGLRWMAMDGDGWMGG</sequence>
<evidence type="ECO:0000313" key="2">
    <source>
        <dbReference type="EMBL" id="OLP79999.1"/>
    </source>
</evidence>
<feature type="compositionally biased region" description="Low complexity" evidence="1">
    <location>
        <begin position="43"/>
        <end position="56"/>
    </location>
</feature>
<comment type="caution">
    <text evidence="2">The sequence shown here is derived from an EMBL/GenBank/DDBJ whole genome shotgun (WGS) entry which is preliminary data.</text>
</comment>
<name>A0A1Q9CAP3_SYMMI</name>
<dbReference type="Proteomes" id="UP000186817">
    <property type="component" value="Unassembled WGS sequence"/>
</dbReference>
<gene>
    <name evidence="2" type="ORF">AK812_SmicGene39647</name>
</gene>
<feature type="region of interest" description="Disordered" evidence="1">
    <location>
        <begin position="31"/>
        <end position="60"/>
    </location>
</feature>
<proteinExistence type="predicted"/>
<accession>A0A1Q9CAP3</accession>
<evidence type="ECO:0000313" key="3">
    <source>
        <dbReference type="Proteomes" id="UP000186817"/>
    </source>
</evidence>
<keyword evidence="3" id="KW-1185">Reference proteome</keyword>
<organism evidence="2 3">
    <name type="scientific">Symbiodinium microadriaticum</name>
    <name type="common">Dinoflagellate</name>
    <name type="synonym">Zooxanthella microadriatica</name>
    <dbReference type="NCBI Taxonomy" id="2951"/>
    <lineage>
        <taxon>Eukaryota</taxon>
        <taxon>Sar</taxon>
        <taxon>Alveolata</taxon>
        <taxon>Dinophyceae</taxon>
        <taxon>Suessiales</taxon>
        <taxon>Symbiodiniaceae</taxon>
        <taxon>Symbiodinium</taxon>
    </lineage>
</organism>
<dbReference type="AlphaFoldDB" id="A0A1Q9CAP3"/>